<sequence length="102" mass="11696">MIRPTKPIARMTLQELLTQAQKCARDLSEHFHAGVFNALADFREVSRPVRKKSHFPTVQALKNSLDKLSEAAEETILLCDLLLELLTETLRRAKAELERQRV</sequence>
<organism evidence="1">
    <name type="scientific">uncultured Planctomycetota bacterium</name>
    <dbReference type="NCBI Taxonomy" id="120965"/>
    <lineage>
        <taxon>Bacteria</taxon>
        <taxon>Pseudomonadati</taxon>
        <taxon>Planctomycetota</taxon>
        <taxon>environmental samples</taxon>
    </lineage>
</organism>
<accession>H5SLY6</accession>
<evidence type="ECO:0000313" key="1">
    <source>
        <dbReference type="EMBL" id="BAL57172.1"/>
    </source>
</evidence>
<dbReference type="EMBL" id="AP011768">
    <property type="protein sequence ID" value="BAL57172.1"/>
    <property type="molecule type" value="Genomic_DNA"/>
</dbReference>
<reference evidence="1" key="2">
    <citation type="journal article" date="2012" name="PLoS ONE">
        <title>A Deeply Branching Thermophilic Bacterium with an Ancient Acetyl-CoA Pathway Dominates a Subsurface Ecosystem.</title>
        <authorList>
            <person name="Takami H."/>
            <person name="Noguchi H."/>
            <person name="Takaki Y."/>
            <person name="Uchiyama I."/>
            <person name="Toyoda A."/>
            <person name="Nishi S."/>
            <person name="Chee G.-J."/>
            <person name="Arai W."/>
            <person name="Nunoura T."/>
            <person name="Itoh T."/>
            <person name="Hattori M."/>
            <person name="Takai K."/>
        </authorList>
    </citation>
    <scope>NUCLEOTIDE SEQUENCE</scope>
</reference>
<protein>
    <submittedName>
        <fullName evidence="1">Uncharacterized protein</fullName>
    </submittedName>
</protein>
<dbReference type="AlphaFoldDB" id="H5SLY6"/>
<gene>
    <name evidence="1" type="ORF">HGMM_F48A06C15</name>
</gene>
<proteinExistence type="predicted"/>
<reference evidence="1" key="1">
    <citation type="journal article" date="2005" name="Environ. Microbiol.">
        <title>Genetic and functional properties of uncultivated thermophilic crenarchaeotes from a subsurface gold mine as revealed by analysis of genome fragments.</title>
        <authorList>
            <person name="Nunoura T."/>
            <person name="Hirayama H."/>
            <person name="Takami H."/>
            <person name="Oida H."/>
            <person name="Nishi S."/>
            <person name="Shimamura S."/>
            <person name="Suzuki Y."/>
            <person name="Inagaki F."/>
            <person name="Takai K."/>
            <person name="Nealson K.H."/>
            <person name="Horikoshi K."/>
        </authorList>
    </citation>
    <scope>NUCLEOTIDE SEQUENCE</scope>
</reference>
<name>H5SLY6_9BACT</name>